<evidence type="ECO:0000256" key="1">
    <source>
        <dbReference type="SAM" id="MobiDB-lite"/>
    </source>
</evidence>
<proteinExistence type="predicted"/>
<feature type="region of interest" description="Disordered" evidence="1">
    <location>
        <begin position="30"/>
        <end position="73"/>
    </location>
</feature>
<accession>A0ABP5WL48</accession>
<evidence type="ECO:0008006" key="5">
    <source>
        <dbReference type="Google" id="ProtNLM"/>
    </source>
</evidence>
<dbReference type="Proteomes" id="UP001501638">
    <property type="component" value="Unassembled WGS sequence"/>
</dbReference>
<dbReference type="EMBL" id="BAAASZ010000008">
    <property type="protein sequence ID" value="GAA2430028.1"/>
    <property type="molecule type" value="Genomic_DNA"/>
</dbReference>
<name>A0ABP5WL48_9ACTN</name>
<evidence type="ECO:0000256" key="2">
    <source>
        <dbReference type="SAM" id="SignalP"/>
    </source>
</evidence>
<comment type="caution">
    <text evidence="3">The sequence shown here is derived from an EMBL/GenBank/DDBJ whole genome shotgun (WGS) entry which is preliminary data.</text>
</comment>
<evidence type="ECO:0000313" key="3">
    <source>
        <dbReference type="EMBL" id="GAA2430028.1"/>
    </source>
</evidence>
<organism evidence="3 4">
    <name type="scientific">Streptomyces macrosporus</name>
    <dbReference type="NCBI Taxonomy" id="44032"/>
    <lineage>
        <taxon>Bacteria</taxon>
        <taxon>Bacillati</taxon>
        <taxon>Actinomycetota</taxon>
        <taxon>Actinomycetes</taxon>
        <taxon>Kitasatosporales</taxon>
        <taxon>Streptomycetaceae</taxon>
        <taxon>Streptomyces</taxon>
    </lineage>
</organism>
<feature type="compositionally biased region" description="Polar residues" evidence="1">
    <location>
        <begin position="62"/>
        <end position="73"/>
    </location>
</feature>
<evidence type="ECO:0000313" key="4">
    <source>
        <dbReference type="Proteomes" id="UP001501638"/>
    </source>
</evidence>
<feature type="compositionally biased region" description="Basic and acidic residues" evidence="1">
    <location>
        <begin position="37"/>
        <end position="52"/>
    </location>
</feature>
<feature type="signal peptide" evidence="2">
    <location>
        <begin position="1"/>
        <end position="32"/>
    </location>
</feature>
<keyword evidence="2" id="KW-0732">Signal</keyword>
<gene>
    <name evidence="3" type="ORF">GCM10010405_11060</name>
</gene>
<feature type="chain" id="PRO_5046808916" description="Lipoprotein" evidence="2">
    <location>
        <begin position="33"/>
        <end position="73"/>
    </location>
</feature>
<sequence>MELMGATGRLTRSVAGAAALVVLAAGCSIAPATPEGGRGDKANKDGRRESRAARARLIGDGSTASIGAQPNQP</sequence>
<reference evidence="4" key="1">
    <citation type="journal article" date="2019" name="Int. J. Syst. Evol. Microbiol.">
        <title>The Global Catalogue of Microorganisms (GCM) 10K type strain sequencing project: providing services to taxonomists for standard genome sequencing and annotation.</title>
        <authorList>
            <consortium name="The Broad Institute Genomics Platform"/>
            <consortium name="The Broad Institute Genome Sequencing Center for Infectious Disease"/>
            <person name="Wu L."/>
            <person name="Ma J."/>
        </authorList>
    </citation>
    <scope>NUCLEOTIDE SEQUENCE [LARGE SCALE GENOMIC DNA]</scope>
    <source>
        <strain evidence="4">JCM 6305</strain>
    </source>
</reference>
<protein>
    <recommendedName>
        <fullName evidence="5">Lipoprotein</fullName>
    </recommendedName>
</protein>
<keyword evidence="4" id="KW-1185">Reference proteome</keyword>